<dbReference type="Pfam" id="PF00646">
    <property type="entry name" value="F-box"/>
    <property type="match status" value="1"/>
</dbReference>
<feature type="domain" description="F-box" evidence="1">
    <location>
        <begin position="1"/>
        <end position="49"/>
    </location>
</feature>
<dbReference type="InterPro" id="IPR036047">
    <property type="entry name" value="F-box-like_dom_sf"/>
</dbReference>
<organism evidence="2">
    <name type="scientific">Leptocylindrus danicus</name>
    <dbReference type="NCBI Taxonomy" id="163516"/>
    <lineage>
        <taxon>Eukaryota</taxon>
        <taxon>Sar</taxon>
        <taxon>Stramenopiles</taxon>
        <taxon>Ochrophyta</taxon>
        <taxon>Bacillariophyta</taxon>
        <taxon>Coscinodiscophyceae</taxon>
        <taxon>Chaetocerotophycidae</taxon>
        <taxon>Leptocylindrales</taxon>
        <taxon>Leptocylindraceae</taxon>
        <taxon>Leptocylindrus</taxon>
    </lineage>
</organism>
<protein>
    <recommendedName>
        <fullName evidence="1">F-box domain-containing protein</fullName>
    </recommendedName>
</protein>
<sequence length="330" mass="37870">MRNEYDLPDEVLRQIHDFCDIPSLAALICTSKKTLGCKLASDETTWSKLTSLRFGIRINKNTRPTAYGAPTWHAVFRRQAVCNRPPKSRYMQKSKLRVVDNFCSILGVGLWATIRHRDDCKTRLERHLLQEVPSCDGGGASGNIGRPIRRPMPIRFIELNICLQLQASYSRPIVVDFLNTELDMFRDGCNIGKVGVRSAKILHHCQWTSTTTSRSIRHSRGYSKLEAQDRESNFEVKNDDVSSCAILRPYEYVIASIHVPCMPDVVFETDFLSRALRMHVPFRFINDNKHESISSDFLSEEDIWMHYMELPGGCLALTDRPVQSRELRYS</sequence>
<name>A0A7S2K1R0_9STRA</name>
<evidence type="ECO:0000259" key="1">
    <source>
        <dbReference type="PROSITE" id="PS50181"/>
    </source>
</evidence>
<dbReference type="AlphaFoldDB" id="A0A7S2K1R0"/>
<accession>A0A7S2K1R0</accession>
<dbReference type="InterPro" id="IPR001810">
    <property type="entry name" value="F-box_dom"/>
</dbReference>
<dbReference type="PROSITE" id="PS50181">
    <property type="entry name" value="FBOX"/>
    <property type="match status" value="1"/>
</dbReference>
<proteinExistence type="predicted"/>
<dbReference type="SUPFAM" id="SSF81383">
    <property type="entry name" value="F-box domain"/>
    <property type="match status" value="1"/>
</dbReference>
<reference evidence="2" key="1">
    <citation type="submission" date="2021-01" db="EMBL/GenBank/DDBJ databases">
        <authorList>
            <person name="Corre E."/>
            <person name="Pelletier E."/>
            <person name="Niang G."/>
            <person name="Scheremetjew M."/>
            <person name="Finn R."/>
            <person name="Kale V."/>
            <person name="Holt S."/>
            <person name="Cochrane G."/>
            <person name="Meng A."/>
            <person name="Brown T."/>
            <person name="Cohen L."/>
        </authorList>
    </citation>
    <scope>NUCLEOTIDE SEQUENCE</scope>
    <source>
        <strain evidence="2">B650</strain>
    </source>
</reference>
<evidence type="ECO:0000313" key="2">
    <source>
        <dbReference type="EMBL" id="CAD9563818.1"/>
    </source>
</evidence>
<gene>
    <name evidence="2" type="ORF">LDAN0321_LOCUS4182</name>
</gene>
<dbReference type="EMBL" id="HBGY01006812">
    <property type="protein sequence ID" value="CAD9563818.1"/>
    <property type="molecule type" value="Transcribed_RNA"/>
</dbReference>